<organism evidence="2 3">
    <name type="scientific">Erwinia phage vB_EamM_Huxley</name>
    <dbReference type="NCBI Taxonomy" id="1883373"/>
    <lineage>
        <taxon>Viruses</taxon>
        <taxon>Duplodnaviria</taxon>
        <taxon>Heunggongvirae</taxon>
        <taxon>Uroviricota</taxon>
        <taxon>Caudoviricetes</taxon>
        <taxon>Chimalliviridae</taxon>
        <taxon>Machinavirus</taxon>
        <taxon>Machinavirus machina</taxon>
    </lineage>
</organism>
<reference evidence="3" key="1">
    <citation type="submission" date="2016-06" db="EMBL/GenBank/DDBJ databases">
        <authorList>
            <person name="Berg J.A."/>
            <person name="Grossarth S.E."/>
            <person name="Jarvis T.M."/>
            <person name="Merrill B.D."/>
            <person name="Breakwell D.P."/>
            <person name="Hope S."/>
            <person name="Grose J.H."/>
        </authorList>
    </citation>
    <scope>NUCLEOTIDE SEQUENCE [LARGE SCALE GENOMIC DNA]</scope>
</reference>
<evidence type="ECO:0000256" key="1">
    <source>
        <dbReference type="SAM" id="MobiDB-lite"/>
    </source>
</evidence>
<feature type="region of interest" description="Disordered" evidence="1">
    <location>
        <begin position="1"/>
        <end position="28"/>
    </location>
</feature>
<sequence>MSQPVKDTSTQNAARPETLSVTGPTYGNDEQSQVKLIADMLDTAGNTVGRNKSPSAQKKAEAYGQLHNAFRNLFKLRGQAFLDGFACFVTAVNKYPDGIFYLPLVNENLSDFSNQAEREVFMIFINNTVRFARSANKASFGQLSNIDRLTSRMSDPELRSLLRAAFLVE</sequence>
<dbReference type="RefSeq" id="YP_009293028.1">
    <property type="nucleotide sequence ID" value="NC_031127.1"/>
</dbReference>
<protein>
    <submittedName>
        <fullName evidence="2">Uncharacterized protein</fullName>
    </submittedName>
</protein>
<dbReference type="Proteomes" id="UP000203302">
    <property type="component" value="Segment"/>
</dbReference>
<evidence type="ECO:0000313" key="3">
    <source>
        <dbReference type="Proteomes" id="UP000203302"/>
    </source>
</evidence>
<dbReference type="OrthoDB" id="20769at10239"/>
<dbReference type="GeneID" id="29069182"/>
<proteinExistence type="predicted"/>
<gene>
    <name evidence="2" type="ORF">HUXLEY_60</name>
</gene>
<name>A0A1B2ID37_9CAUD</name>
<dbReference type="KEGG" id="vg:29069182"/>
<dbReference type="EMBL" id="KX397368">
    <property type="protein sequence ID" value="ANZ49142.1"/>
    <property type="molecule type" value="Genomic_DNA"/>
</dbReference>
<evidence type="ECO:0000313" key="2">
    <source>
        <dbReference type="EMBL" id="ANZ49142.1"/>
    </source>
</evidence>
<accession>A0A1B2ID37</accession>